<evidence type="ECO:0000256" key="6">
    <source>
        <dbReference type="ARBA" id="ARBA00022685"/>
    </source>
</evidence>
<feature type="binding site" evidence="17">
    <location>
        <position position="228"/>
    </location>
    <ligand>
        <name>Zn(2+)</name>
        <dbReference type="ChEBI" id="CHEBI:29105"/>
        <note>catalytic</note>
    </ligand>
</feature>
<keyword evidence="12" id="KW-0865">Zymogen</keyword>
<dbReference type="InterPro" id="IPR006026">
    <property type="entry name" value="Peptidase_Metallo"/>
</dbReference>
<dbReference type="PROSITE" id="PS01186">
    <property type="entry name" value="EGF_2"/>
    <property type="match status" value="1"/>
</dbReference>
<dbReference type="PANTHER" id="PTHR10127">
    <property type="entry name" value="DISCOIDIN, CUB, EGF, LAMININ , AND ZINC METALLOPROTEASE DOMAIN CONTAINING"/>
    <property type="match status" value="1"/>
</dbReference>
<dbReference type="PRINTS" id="PR00480">
    <property type="entry name" value="ASTACIN"/>
</dbReference>
<evidence type="ECO:0000256" key="1">
    <source>
        <dbReference type="ARBA" id="ARBA00002657"/>
    </source>
</evidence>
<dbReference type="Pfam" id="PF00431">
    <property type="entry name" value="CUB"/>
    <property type="match status" value="1"/>
</dbReference>
<dbReference type="FunFam" id="3.40.390.10:FF:000073">
    <property type="entry name" value="Zinc metalloproteinase"/>
    <property type="match status" value="1"/>
</dbReference>
<dbReference type="SUPFAM" id="SSF55486">
    <property type="entry name" value="Metalloproteases ('zincins'), catalytic domain"/>
    <property type="match status" value="1"/>
</dbReference>
<dbReference type="GO" id="GO:0018996">
    <property type="term" value="P:molting cycle, collagen and cuticulin-based cuticle"/>
    <property type="evidence" value="ECO:0007669"/>
    <property type="project" value="InterPro"/>
</dbReference>
<feature type="chain" id="PRO_5041766846" description="Zinc metalloproteinase" evidence="15 18">
    <location>
        <begin position="23"/>
        <end position="532"/>
    </location>
</feature>
<sequence>MISKNFLFHGYLILVFSSGLIAQFVSNESIKLHDILKPSDTHRLFDTLQYSVEEQYSDSHLSFDVSTIYNYSEKPISIGKLNRKYRDILYEGDMAISYKQLSIIVNGSTEYRKVIKPRSKDKKKNGLRREKRQAYLDQNYPATIWKNGVPFMFHESLSPLAKASILKAIHFWYRETCIEFRPRTFQKEYLLFIGNDEGCWSTVGRDTSQGKQVVSIGEGCEHFGVTSHELAHALGIFHEQSRFDRDESVTFNPRVVEKDLLFNFAKISPRQLSTYGLPYDVGSVMHYTPTEFSNFPSIPTLAAVDTNLQQTMGQLEGPSFVDVHIMNQHYQCQDRCKTKAPCQNGGFTNSRNCNVCKCPTGFGGAYCNLIAPSFSKFCGGVLNAEETSRRFDITIRQSTTTRSKSCVYHIKAPEGKKIIVDILKIDSKCIEGCYQDGLELKMKKDYRPMGYRFCCPESSRRKIISETNLVPFIVYSREENFSVSFEYSFVSSTARFDDGNSNQDVVIDNADGVFVSDSESSFLQKLGFQKHL</sequence>
<evidence type="ECO:0000256" key="14">
    <source>
        <dbReference type="ARBA" id="ARBA00023180"/>
    </source>
</evidence>
<dbReference type="PROSITE" id="PS51864">
    <property type="entry name" value="ASTACIN"/>
    <property type="match status" value="1"/>
</dbReference>
<comment type="cofactor">
    <cofactor evidence="17 18">
        <name>Zn(2+)</name>
        <dbReference type="ChEBI" id="CHEBI:29105"/>
    </cofactor>
    <text evidence="17 18">Binds 1 zinc ion per subunit.</text>
</comment>
<dbReference type="EMBL" id="CP092621">
    <property type="protein sequence ID" value="UMM18988.1"/>
    <property type="molecule type" value="Genomic_DNA"/>
</dbReference>
<evidence type="ECO:0000256" key="8">
    <source>
        <dbReference type="ARBA" id="ARBA00022729"/>
    </source>
</evidence>
<dbReference type="PROSITE" id="PS01180">
    <property type="entry name" value="CUB"/>
    <property type="match status" value="1"/>
</dbReference>
<feature type="disulfide bond" evidence="17">
    <location>
        <begin position="177"/>
        <end position="332"/>
    </location>
</feature>
<gene>
    <name evidence="21" type="ORF">L5515_014798</name>
</gene>
<evidence type="ECO:0000256" key="4">
    <source>
        <dbReference type="ARBA" id="ARBA00022536"/>
    </source>
</evidence>
<evidence type="ECO:0000256" key="3">
    <source>
        <dbReference type="ARBA" id="ARBA00022525"/>
    </source>
</evidence>
<comment type="subcellular location">
    <subcellularLocation>
        <location evidence="2 15">Secreted</location>
    </subcellularLocation>
</comment>
<dbReference type="InterPro" id="IPR024079">
    <property type="entry name" value="MetalloPept_cat_dom_sf"/>
</dbReference>
<feature type="signal peptide" evidence="15 18">
    <location>
        <begin position="1"/>
        <end position="22"/>
    </location>
</feature>
<dbReference type="InterPro" id="IPR001506">
    <property type="entry name" value="Peptidase_M12A"/>
</dbReference>
<dbReference type="InterPro" id="IPR000742">
    <property type="entry name" value="EGF"/>
</dbReference>
<protein>
    <recommendedName>
        <fullName evidence="15">Zinc metalloproteinase</fullName>
    </recommendedName>
</protein>
<dbReference type="Gene3D" id="3.40.390.10">
    <property type="entry name" value="Collagenase (Catalytic Domain)"/>
    <property type="match status" value="1"/>
</dbReference>
<feature type="binding site" evidence="17">
    <location>
        <position position="238"/>
    </location>
    <ligand>
        <name>Zn(2+)</name>
        <dbReference type="ChEBI" id="CHEBI:29105"/>
        <note>catalytic</note>
    </ligand>
</feature>
<evidence type="ECO:0000256" key="5">
    <source>
        <dbReference type="ARBA" id="ARBA00022670"/>
    </source>
</evidence>
<feature type="domain" description="CUB" evidence="19">
    <location>
        <begin position="378"/>
        <end position="492"/>
    </location>
</feature>
<evidence type="ECO:0000313" key="21">
    <source>
        <dbReference type="EMBL" id="UMM18988.1"/>
    </source>
</evidence>
<dbReference type="Gene3D" id="2.60.120.290">
    <property type="entry name" value="Spermadhesin, CUB domain"/>
    <property type="match status" value="1"/>
</dbReference>
<evidence type="ECO:0000259" key="19">
    <source>
        <dbReference type="PROSITE" id="PS01180"/>
    </source>
</evidence>
<name>A0AAE9J8H7_CAEBR</name>
<dbReference type="SMART" id="SM00235">
    <property type="entry name" value="ZnMc"/>
    <property type="match status" value="1"/>
</dbReference>
<dbReference type="Pfam" id="PF01400">
    <property type="entry name" value="Astacin"/>
    <property type="match status" value="1"/>
</dbReference>
<feature type="domain" description="Peptidase M12A" evidence="20">
    <location>
        <begin position="133"/>
        <end position="333"/>
    </location>
</feature>
<feature type="binding site" evidence="17">
    <location>
        <position position="232"/>
    </location>
    <ligand>
        <name>Zn(2+)</name>
        <dbReference type="ChEBI" id="CHEBI:29105"/>
        <note>catalytic</note>
    </ligand>
</feature>
<dbReference type="SMART" id="SM00042">
    <property type="entry name" value="CUB"/>
    <property type="match status" value="1"/>
</dbReference>
<dbReference type="PIRSF" id="PIRSF036365">
    <property type="entry name" value="Astacin_nematoda"/>
    <property type="match status" value="1"/>
</dbReference>
<keyword evidence="10 17" id="KW-0862">Zinc</keyword>
<evidence type="ECO:0000256" key="10">
    <source>
        <dbReference type="ARBA" id="ARBA00022833"/>
    </source>
</evidence>
<dbReference type="GO" id="GO:0006508">
    <property type="term" value="P:proteolysis"/>
    <property type="evidence" value="ECO:0007669"/>
    <property type="project" value="UniProtKB-KW"/>
</dbReference>
<organism evidence="21 22">
    <name type="scientific">Caenorhabditis briggsae</name>
    <dbReference type="NCBI Taxonomy" id="6238"/>
    <lineage>
        <taxon>Eukaryota</taxon>
        <taxon>Metazoa</taxon>
        <taxon>Ecdysozoa</taxon>
        <taxon>Nematoda</taxon>
        <taxon>Chromadorea</taxon>
        <taxon>Rhabditida</taxon>
        <taxon>Rhabditina</taxon>
        <taxon>Rhabditomorpha</taxon>
        <taxon>Rhabditoidea</taxon>
        <taxon>Rhabditidae</taxon>
        <taxon>Peloderinae</taxon>
        <taxon>Caenorhabditis</taxon>
    </lineage>
</organism>
<keyword evidence="7 17" id="KW-0479">Metal-binding</keyword>
<dbReference type="GO" id="GO:0008270">
    <property type="term" value="F:zinc ion binding"/>
    <property type="evidence" value="ECO:0007669"/>
    <property type="project" value="UniProtKB-UniRule"/>
</dbReference>
<keyword evidence="8 15" id="KW-0732">Signal</keyword>
<evidence type="ECO:0000256" key="12">
    <source>
        <dbReference type="ARBA" id="ARBA00023145"/>
    </source>
</evidence>
<evidence type="ECO:0000259" key="20">
    <source>
        <dbReference type="PROSITE" id="PS51864"/>
    </source>
</evidence>
<comment type="caution">
    <text evidence="16">Lacks conserved residue(s) required for the propagation of feature annotation.</text>
</comment>
<dbReference type="AlphaFoldDB" id="A0AAE9J8H7"/>
<keyword evidence="5 17" id="KW-0645">Protease</keyword>
<reference evidence="21 22" key="1">
    <citation type="submission" date="2022-04" db="EMBL/GenBank/DDBJ databases">
        <title>Chromosome-level reference genomes for two strains of Caenorhabditis briggsae: an improved platform for comparative genomics.</title>
        <authorList>
            <person name="Stevens L."/>
            <person name="Andersen E."/>
        </authorList>
    </citation>
    <scope>NUCLEOTIDE SEQUENCE [LARGE SCALE GENOMIC DNA]</scope>
    <source>
        <strain evidence="21">VX34</strain>
        <tissue evidence="21">Whole-organism</tissue>
    </source>
</reference>
<keyword evidence="22" id="KW-1185">Reference proteome</keyword>
<evidence type="ECO:0000256" key="9">
    <source>
        <dbReference type="ARBA" id="ARBA00022801"/>
    </source>
</evidence>
<evidence type="ECO:0000256" key="2">
    <source>
        <dbReference type="ARBA" id="ARBA00004613"/>
    </source>
</evidence>
<evidence type="ECO:0000256" key="7">
    <source>
        <dbReference type="ARBA" id="ARBA00022723"/>
    </source>
</evidence>
<evidence type="ECO:0000256" key="11">
    <source>
        <dbReference type="ARBA" id="ARBA00023049"/>
    </source>
</evidence>
<dbReference type="GO" id="GO:0005576">
    <property type="term" value="C:extracellular region"/>
    <property type="evidence" value="ECO:0007669"/>
    <property type="project" value="UniProtKB-SubCell"/>
</dbReference>
<keyword evidence="4" id="KW-0245">EGF-like domain</keyword>
<accession>A0AAE9J8H7</accession>
<feature type="active site" evidence="17">
    <location>
        <position position="229"/>
    </location>
</feature>
<dbReference type="InterPro" id="IPR017050">
    <property type="entry name" value="Metallopeptidase_nem"/>
</dbReference>
<dbReference type="InterPro" id="IPR034035">
    <property type="entry name" value="Astacin-like_dom"/>
</dbReference>
<proteinExistence type="predicted"/>
<dbReference type="GO" id="GO:0004222">
    <property type="term" value="F:metalloendopeptidase activity"/>
    <property type="evidence" value="ECO:0007669"/>
    <property type="project" value="UniProtKB-UniRule"/>
</dbReference>
<dbReference type="InterPro" id="IPR000859">
    <property type="entry name" value="CUB_dom"/>
</dbReference>
<dbReference type="SUPFAM" id="SSF49854">
    <property type="entry name" value="Spermadhesin, CUB domain"/>
    <property type="match status" value="1"/>
</dbReference>
<evidence type="ECO:0000313" key="22">
    <source>
        <dbReference type="Proteomes" id="UP000829354"/>
    </source>
</evidence>
<evidence type="ECO:0000256" key="17">
    <source>
        <dbReference type="PROSITE-ProRule" id="PRU01211"/>
    </source>
</evidence>
<keyword evidence="9 17" id="KW-0378">Hydrolase</keyword>
<dbReference type="CDD" id="cd04280">
    <property type="entry name" value="ZnMc_astacin_like"/>
    <property type="match status" value="1"/>
</dbReference>
<comment type="function">
    <text evidence="1">Metalloprotease.</text>
</comment>
<dbReference type="InterPro" id="IPR035914">
    <property type="entry name" value="Sperma_CUB_dom_sf"/>
</dbReference>
<keyword evidence="6" id="KW-0165">Cleavage on pair of basic residues</keyword>
<dbReference type="Proteomes" id="UP000829354">
    <property type="component" value="Chromosome II"/>
</dbReference>
<evidence type="ECO:0000256" key="18">
    <source>
        <dbReference type="RuleBase" id="RU361183"/>
    </source>
</evidence>
<evidence type="ECO:0000256" key="15">
    <source>
        <dbReference type="PIRNR" id="PIRNR036365"/>
    </source>
</evidence>
<evidence type="ECO:0000256" key="16">
    <source>
        <dbReference type="PROSITE-ProRule" id="PRU00059"/>
    </source>
</evidence>
<keyword evidence="3 15" id="KW-0964">Secreted</keyword>
<evidence type="ECO:0000256" key="13">
    <source>
        <dbReference type="ARBA" id="ARBA00023157"/>
    </source>
</evidence>
<dbReference type="PANTHER" id="PTHR10127:SF891">
    <property type="entry name" value="ZINC METALLOPROTEINASE NAS-29"/>
    <property type="match status" value="1"/>
</dbReference>
<keyword evidence="13 17" id="KW-1015">Disulfide bond</keyword>
<keyword evidence="11 17" id="KW-0482">Metalloprotease</keyword>
<dbReference type="PROSITE" id="PS00022">
    <property type="entry name" value="EGF_1"/>
    <property type="match status" value="1"/>
</dbReference>
<keyword evidence="14" id="KW-0325">Glycoprotein</keyword>